<gene>
    <name evidence="9" type="ORF">H8S62_01525</name>
</gene>
<keyword evidence="5 7" id="KW-1133">Transmembrane helix</keyword>
<dbReference type="NCBIfam" id="TIGR00786">
    <property type="entry name" value="dctM"/>
    <property type="match status" value="1"/>
</dbReference>
<dbReference type="RefSeq" id="WP_155144970.1">
    <property type="nucleotide sequence ID" value="NZ_JACOPQ010000001.1"/>
</dbReference>
<proteinExistence type="predicted"/>
<feature type="transmembrane region" description="Helical" evidence="7">
    <location>
        <begin position="101"/>
        <end position="122"/>
    </location>
</feature>
<keyword evidence="3" id="KW-0997">Cell inner membrane</keyword>
<feature type="transmembrane region" description="Helical" evidence="7">
    <location>
        <begin position="134"/>
        <end position="153"/>
    </location>
</feature>
<feature type="domain" description="TRAP C4-dicarboxylate transport system permease DctM subunit" evidence="8">
    <location>
        <begin position="8"/>
        <end position="415"/>
    </location>
</feature>
<comment type="subcellular location">
    <subcellularLocation>
        <location evidence="1">Cell inner membrane</location>
        <topology evidence="1">Multi-pass membrane protein</topology>
    </subcellularLocation>
</comment>
<feature type="transmembrane region" description="Helical" evidence="7">
    <location>
        <begin position="391"/>
        <end position="412"/>
    </location>
</feature>
<protein>
    <submittedName>
        <fullName evidence="9">TRAP transporter large permease</fullName>
    </submittedName>
</protein>
<dbReference type="GO" id="GO:0022857">
    <property type="term" value="F:transmembrane transporter activity"/>
    <property type="evidence" value="ECO:0007669"/>
    <property type="project" value="TreeGrafter"/>
</dbReference>
<evidence type="ECO:0000256" key="1">
    <source>
        <dbReference type="ARBA" id="ARBA00004429"/>
    </source>
</evidence>
<dbReference type="AlphaFoldDB" id="A0A8J6JK32"/>
<evidence type="ECO:0000256" key="5">
    <source>
        <dbReference type="ARBA" id="ARBA00022989"/>
    </source>
</evidence>
<evidence type="ECO:0000313" key="10">
    <source>
        <dbReference type="Proteomes" id="UP000607645"/>
    </source>
</evidence>
<evidence type="ECO:0000313" key="9">
    <source>
        <dbReference type="EMBL" id="MBC5735690.1"/>
    </source>
</evidence>
<keyword evidence="4 7" id="KW-0812">Transmembrane</keyword>
<dbReference type="EMBL" id="JACOPQ010000001">
    <property type="protein sequence ID" value="MBC5735690.1"/>
    <property type="molecule type" value="Genomic_DNA"/>
</dbReference>
<reference evidence="9" key="1">
    <citation type="submission" date="2020-08" db="EMBL/GenBank/DDBJ databases">
        <title>Genome public.</title>
        <authorList>
            <person name="Liu C."/>
            <person name="Sun Q."/>
        </authorList>
    </citation>
    <scope>NUCLEOTIDE SEQUENCE</scope>
    <source>
        <strain evidence="9">NSJ-52</strain>
    </source>
</reference>
<dbReference type="PANTHER" id="PTHR33362">
    <property type="entry name" value="SIALIC ACID TRAP TRANSPORTER PERMEASE PROTEIN SIAT-RELATED"/>
    <property type="match status" value="1"/>
</dbReference>
<keyword evidence="6 7" id="KW-0472">Membrane</keyword>
<dbReference type="Pfam" id="PF06808">
    <property type="entry name" value="DctM"/>
    <property type="match status" value="1"/>
</dbReference>
<feature type="transmembrane region" description="Helical" evidence="7">
    <location>
        <begin position="212"/>
        <end position="233"/>
    </location>
</feature>
<organism evidence="9 10">
    <name type="scientific">Lawsonibacter faecis</name>
    <dbReference type="NCBI Taxonomy" id="2763052"/>
    <lineage>
        <taxon>Bacteria</taxon>
        <taxon>Bacillati</taxon>
        <taxon>Bacillota</taxon>
        <taxon>Clostridia</taxon>
        <taxon>Eubacteriales</taxon>
        <taxon>Oscillospiraceae</taxon>
        <taxon>Lawsonibacter</taxon>
    </lineage>
</organism>
<evidence type="ECO:0000256" key="7">
    <source>
        <dbReference type="SAM" id="Phobius"/>
    </source>
</evidence>
<dbReference type="Proteomes" id="UP000607645">
    <property type="component" value="Unassembled WGS sequence"/>
</dbReference>
<keyword evidence="10" id="KW-1185">Reference proteome</keyword>
<comment type="caution">
    <text evidence="9">The sequence shown here is derived from an EMBL/GenBank/DDBJ whole genome shotgun (WGS) entry which is preliminary data.</text>
</comment>
<feature type="transmembrane region" description="Helical" evidence="7">
    <location>
        <begin position="270"/>
        <end position="292"/>
    </location>
</feature>
<evidence type="ECO:0000256" key="6">
    <source>
        <dbReference type="ARBA" id="ARBA00023136"/>
    </source>
</evidence>
<dbReference type="GO" id="GO:0005886">
    <property type="term" value="C:plasma membrane"/>
    <property type="evidence" value="ECO:0007669"/>
    <property type="project" value="UniProtKB-SubCell"/>
</dbReference>
<dbReference type="InterPro" id="IPR004681">
    <property type="entry name" value="TRAP_DctM"/>
</dbReference>
<dbReference type="PANTHER" id="PTHR33362:SF5">
    <property type="entry name" value="C4-DICARBOXYLATE TRAP TRANSPORTER LARGE PERMEASE PROTEIN DCTM"/>
    <property type="match status" value="1"/>
</dbReference>
<evidence type="ECO:0000259" key="8">
    <source>
        <dbReference type="Pfam" id="PF06808"/>
    </source>
</evidence>
<feature type="transmembrane region" description="Helical" evidence="7">
    <location>
        <begin position="312"/>
        <end position="337"/>
    </location>
</feature>
<name>A0A8J6JK32_9FIRM</name>
<feature type="transmembrane region" description="Helical" evidence="7">
    <location>
        <begin position="349"/>
        <end position="371"/>
    </location>
</feature>
<dbReference type="InterPro" id="IPR010656">
    <property type="entry name" value="DctM"/>
</dbReference>
<sequence>MWGILGACFLLFLFAGIPIALVMYMAAALGITAFAGFDPTILVQQLFSGLDSFTSLAVPLFIISGGIAANGGTSRSLIDVIQVIFGRFRGSLAISTVVASAFFAAITGTTLATIVAIGAIMIPALLKAGYPKKFACGIVCAGGTLGILIPPSVPMVNLSVAMGSSVAKQFTAGFVPGVLLALIWCVMVVFYCRKAKIDDRKYYTRAESVKAFKNGILAILYPVIVLGSIYGGFATPTEAAVISIVYVSLVELFFYKSIKLPDLLRSAGQAAVTGGGILMLVAGAKAISWFVAANQIPAAVASFISANISSRFVFLILLIVIFLVLGMFLDIIPLTYILGPILATTLTNFGVDFAQFGIICILCCQLGNLTPPFGMCLFMTMGVAKESLPNVAKGAVPFIVSMAAFALVCAFVPQISMWLPRLLGFT</sequence>
<evidence type="ECO:0000256" key="2">
    <source>
        <dbReference type="ARBA" id="ARBA00022475"/>
    </source>
</evidence>
<feature type="transmembrane region" description="Helical" evidence="7">
    <location>
        <begin position="173"/>
        <end position="192"/>
    </location>
</feature>
<feature type="transmembrane region" description="Helical" evidence="7">
    <location>
        <begin position="46"/>
        <end position="69"/>
    </location>
</feature>
<evidence type="ECO:0000256" key="3">
    <source>
        <dbReference type="ARBA" id="ARBA00022519"/>
    </source>
</evidence>
<keyword evidence="2" id="KW-1003">Cell membrane</keyword>
<evidence type="ECO:0000256" key="4">
    <source>
        <dbReference type="ARBA" id="ARBA00022692"/>
    </source>
</evidence>
<dbReference type="PIRSF" id="PIRSF006066">
    <property type="entry name" value="HI0050"/>
    <property type="match status" value="1"/>
</dbReference>
<accession>A0A8J6JK32</accession>